<accession>A0A840RQE2</accession>
<proteinExistence type="inferred from homology"/>
<dbReference type="GO" id="GO:0043590">
    <property type="term" value="C:bacterial nucleoid"/>
    <property type="evidence" value="ECO:0007669"/>
    <property type="project" value="TreeGrafter"/>
</dbReference>
<comment type="caution">
    <text evidence="10">The sequence shown here is derived from an EMBL/GenBank/DDBJ whole genome shotgun (WGS) entry which is preliminary data.</text>
</comment>
<evidence type="ECO:0000256" key="1">
    <source>
        <dbReference type="ARBA" id="ARBA00007452"/>
    </source>
</evidence>
<dbReference type="SUPFAM" id="SSF57863">
    <property type="entry name" value="ArfGap/RecO-like zinc finger"/>
    <property type="match status" value="1"/>
</dbReference>
<dbReference type="GO" id="GO:0006302">
    <property type="term" value="P:double-strand break repair"/>
    <property type="evidence" value="ECO:0007669"/>
    <property type="project" value="TreeGrafter"/>
</dbReference>
<evidence type="ECO:0000256" key="4">
    <source>
        <dbReference type="ARBA" id="ARBA00023172"/>
    </source>
</evidence>
<dbReference type="AlphaFoldDB" id="A0A840RQE2"/>
<dbReference type="PANTHER" id="PTHR33991:SF1">
    <property type="entry name" value="DNA REPAIR PROTEIN RECO"/>
    <property type="match status" value="1"/>
</dbReference>
<dbReference type="EMBL" id="JACHHQ010000002">
    <property type="protein sequence ID" value="MBB5199362.1"/>
    <property type="molecule type" value="Genomic_DNA"/>
</dbReference>
<dbReference type="NCBIfam" id="TIGR00613">
    <property type="entry name" value="reco"/>
    <property type="match status" value="1"/>
</dbReference>
<name>A0A840RQE2_9BURK</name>
<feature type="domain" description="DNA replication/recombination mediator RecO N-terminal" evidence="9">
    <location>
        <begin position="159"/>
        <end position="230"/>
    </location>
</feature>
<keyword evidence="4 7" id="KW-0233">DNA recombination</keyword>
<dbReference type="InterPro" id="IPR012340">
    <property type="entry name" value="NA-bd_OB-fold"/>
</dbReference>
<evidence type="ECO:0000256" key="2">
    <source>
        <dbReference type="ARBA" id="ARBA00021310"/>
    </source>
</evidence>
<dbReference type="PANTHER" id="PTHR33991">
    <property type="entry name" value="DNA REPAIR PROTEIN RECO"/>
    <property type="match status" value="1"/>
</dbReference>
<dbReference type="Pfam" id="PF02565">
    <property type="entry name" value="RecO_C"/>
    <property type="match status" value="1"/>
</dbReference>
<dbReference type="InterPro" id="IPR042242">
    <property type="entry name" value="RecO_C"/>
</dbReference>
<dbReference type="GO" id="GO:0006310">
    <property type="term" value="P:DNA recombination"/>
    <property type="evidence" value="ECO:0007669"/>
    <property type="project" value="UniProtKB-UniRule"/>
</dbReference>
<evidence type="ECO:0000313" key="10">
    <source>
        <dbReference type="EMBL" id="MBB5199362.1"/>
    </source>
</evidence>
<dbReference type="HAMAP" id="MF_00201">
    <property type="entry name" value="RecO"/>
    <property type="match status" value="1"/>
</dbReference>
<dbReference type="Gene3D" id="2.40.50.140">
    <property type="entry name" value="Nucleic acid-binding proteins"/>
    <property type="match status" value="1"/>
</dbReference>
<organism evidence="10 11">
    <name type="scientific">Glaciimonas immobilis</name>
    <dbReference type="NCBI Taxonomy" id="728004"/>
    <lineage>
        <taxon>Bacteria</taxon>
        <taxon>Pseudomonadati</taxon>
        <taxon>Pseudomonadota</taxon>
        <taxon>Betaproteobacteria</taxon>
        <taxon>Burkholderiales</taxon>
        <taxon>Oxalobacteraceae</taxon>
        <taxon>Glaciimonas</taxon>
    </lineage>
</organism>
<reference evidence="10 11" key="1">
    <citation type="submission" date="2020-08" db="EMBL/GenBank/DDBJ databases">
        <title>Genomic Encyclopedia of Type Strains, Phase IV (KMG-IV): sequencing the most valuable type-strain genomes for metagenomic binning, comparative biology and taxonomic classification.</title>
        <authorList>
            <person name="Goeker M."/>
        </authorList>
    </citation>
    <scope>NUCLEOTIDE SEQUENCE [LARGE SCALE GENOMIC DNA]</scope>
    <source>
        <strain evidence="10 11">DSM 23240</strain>
    </source>
</reference>
<evidence type="ECO:0000256" key="7">
    <source>
        <dbReference type="HAMAP-Rule" id="MF_00201"/>
    </source>
</evidence>
<protein>
    <recommendedName>
        <fullName evidence="2 7">DNA repair protein RecO</fullName>
    </recommendedName>
    <alternativeName>
        <fullName evidence="6 7">Recombination protein O</fullName>
    </alternativeName>
</protein>
<sequence>MSAITVDAIIDVVAAPTAGQPATMAGDGVRIIGDGEYTKPVATLAPESELISDSNPAVGSNLDKLPASIANAQAEEALHSFSAPATDLVTGDSASAPPESQVDLQPESQLDSQPESQPESPSSISTAHNKATAKSEKAPRSTIPRRNSRPVAESRIAAQPGFVLHSYPHRETSLILDVFTRDYGRIALVAKGAKRPLSKLRGVLQTFQPLTLSWSGRSEIRTLTAAEWVGGMLPLEKSALLCGFYLNELLVKLLARDDAHPTLFNHYVATLNKLGHQEPAPIVLRQFERALLKDTGVSGDFTICTVTRQPVEPDIHYVVDPERGPRVARVSDRWPSVSGKTLLDMAREDYSDSTTQAQSKVLMRFLLAYHLGGTPLNTRQILIDLMQL</sequence>
<dbReference type="InterPro" id="IPR037278">
    <property type="entry name" value="ARFGAP/RecO"/>
</dbReference>
<keyword evidence="3 7" id="KW-0227">DNA damage</keyword>
<dbReference type="SUPFAM" id="SSF50249">
    <property type="entry name" value="Nucleic acid-binding proteins"/>
    <property type="match status" value="1"/>
</dbReference>
<evidence type="ECO:0000256" key="3">
    <source>
        <dbReference type="ARBA" id="ARBA00022763"/>
    </source>
</evidence>
<dbReference type="Gene3D" id="1.20.1440.120">
    <property type="entry name" value="Recombination protein O, C-terminal domain"/>
    <property type="match status" value="1"/>
</dbReference>
<comment type="function">
    <text evidence="7">Involved in DNA repair and RecF pathway recombination.</text>
</comment>
<dbReference type="Pfam" id="PF11967">
    <property type="entry name" value="RecO_N"/>
    <property type="match status" value="1"/>
</dbReference>
<evidence type="ECO:0000256" key="6">
    <source>
        <dbReference type="ARBA" id="ARBA00033409"/>
    </source>
</evidence>
<evidence type="ECO:0000313" key="11">
    <source>
        <dbReference type="Proteomes" id="UP000571084"/>
    </source>
</evidence>
<evidence type="ECO:0000256" key="5">
    <source>
        <dbReference type="ARBA" id="ARBA00023204"/>
    </source>
</evidence>
<feature type="compositionally biased region" description="Low complexity" evidence="8">
    <location>
        <begin position="105"/>
        <end position="125"/>
    </location>
</feature>
<keyword evidence="11" id="KW-1185">Reference proteome</keyword>
<dbReference type="InterPro" id="IPR003717">
    <property type="entry name" value="RecO"/>
</dbReference>
<evidence type="ECO:0000259" key="9">
    <source>
        <dbReference type="Pfam" id="PF11967"/>
    </source>
</evidence>
<comment type="similarity">
    <text evidence="1 7">Belongs to the RecO family.</text>
</comment>
<feature type="region of interest" description="Disordered" evidence="8">
    <location>
        <begin position="87"/>
        <end position="152"/>
    </location>
</feature>
<dbReference type="Proteomes" id="UP000571084">
    <property type="component" value="Unassembled WGS sequence"/>
</dbReference>
<dbReference type="InterPro" id="IPR022572">
    <property type="entry name" value="DNA_rep/recomb_RecO_N"/>
</dbReference>
<keyword evidence="5 7" id="KW-0234">DNA repair</keyword>
<evidence type="ECO:0000256" key="8">
    <source>
        <dbReference type="SAM" id="MobiDB-lite"/>
    </source>
</evidence>
<gene>
    <name evidence="7" type="primary">recO</name>
    <name evidence="10" type="ORF">HNR39_001189</name>
</gene>